<dbReference type="GO" id="GO:0006979">
    <property type="term" value="P:response to oxidative stress"/>
    <property type="evidence" value="ECO:0007669"/>
    <property type="project" value="InterPro"/>
</dbReference>
<dbReference type="InterPro" id="IPR036102">
    <property type="entry name" value="OsmC/Ohrsf"/>
</dbReference>
<evidence type="ECO:0000256" key="1">
    <source>
        <dbReference type="ARBA" id="ARBA00007378"/>
    </source>
</evidence>
<dbReference type="PANTHER" id="PTHR33797:SF2">
    <property type="entry name" value="ORGANIC HYDROPEROXIDE RESISTANCE PROTEIN-LIKE"/>
    <property type="match status" value="1"/>
</dbReference>
<sequence length="181" mass="18880">MFNLTSTVARPAARSALRVNAVSSFKVNAPRTVTTLSKVAYTAKGQAAGQGRNGKAHLTEEGPFEVKLAMPKSLGGKGDGQNPEQLFALGYASCFLSALNLSAGNHKIPLPANVKVDAEVDIGPPASGPNPFGIAVRLIVSSDAKGGEEKKNLEKATEKAHEICPYSNATRGNVPVDVKVQ</sequence>
<dbReference type="RefSeq" id="XP_025353749.1">
    <property type="nucleotide sequence ID" value="XM_025499047.1"/>
</dbReference>
<dbReference type="AlphaFoldDB" id="A0A316V771"/>
<dbReference type="Proteomes" id="UP000245771">
    <property type="component" value="Unassembled WGS sequence"/>
</dbReference>
<dbReference type="Pfam" id="PF02566">
    <property type="entry name" value="OsmC"/>
    <property type="match status" value="1"/>
</dbReference>
<keyword evidence="3" id="KW-1185">Reference proteome</keyword>
<dbReference type="Gene3D" id="3.30.300.20">
    <property type="match status" value="1"/>
</dbReference>
<name>A0A316V771_9BASI</name>
<comment type="similarity">
    <text evidence="1">Belongs to the OsmC/Ohr family.</text>
</comment>
<dbReference type="SUPFAM" id="SSF82784">
    <property type="entry name" value="OsmC-like"/>
    <property type="match status" value="1"/>
</dbReference>
<dbReference type="OrthoDB" id="60422at2759"/>
<dbReference type="EMBL" id="KZ819604">
    <property type="protein sequence ID" value="PWN33447.1"/>
    <property type="molecule type" value="Genomic_DNA"/>
</dbReference>
<dbReference type="InterPro" id="IPR003718">
    <property type="entry name" value="OsmC/Ohr_fam"/>
</dbReference>
<evidence type="ECO:0000313" key="2">
    <source>
        <dbReference type="EMBL" id="PWN33447.1"/>
    </source>
</evidence>
<reference evidence="2 3" key="1">
    <citation type="journal article" date="2018" name="Mol. Biol. Evol.">
        <title>Broad Genomic Sampling Reveals a Smut Pathogenic Ancestry of the Fungal Clade Ustilaginomycotina.</title>
        <authorList>
            <person name="Kijpornyongpan T."/>
            <person name="Mondo S.J."/>
            <person name="Barry K."/>
            <person name="Sandor L."/>
            <person name="Lee J."/>
            <person name="Lipzen A."/>
            <person name="Pangilinan J."/>
            <person name="LaButti K."/>
            <person name="Hainaut M."/>
            <person name="Henrissat B."/>
            <person name="Grigoriev I.V."/>
            <person name="Spatafora J.W."/>
            <person name="Aime M.C."/>
        </authorList>
    </citation>
    <scope>NUCLEOTIDE SEQUENCE [LARGE SCALE GENOMIC DNA]</scope>
    <source>
        <strain evidence="2 3">MCA 3882</strain>
    </source>
</reference>
<dbReference type="InParanoid" id="A0A316V771"/>
<gene>
    <name evidence="2" type="ORF">FA14DRAFT_161294</name>
</gene>
<organism evidence="2 3">
    <name type="scientific">Meira miltonrushii</name>
    <dbReference type="NCBI Taxonomy" id="1280837"/>
    <lineage>
        <taxon>Eukaryota</taxon>
        <taxon>Fungi</taxon>
        <taxon>Dikarya</taxon>
        <taxon>Basidiomycota</taxon>
        <taxon>Ustilaginomycotina</taxon>
        <taxon>Exobasidiomycetes</taxon>
        <taxon>Exobasidiales</taxon>
        <taxon>Brachybasidiaceae</taxon>
        <taxon>Meira</taxon>
    </lineage>
</organism>
<dbReference type="NCBIfam" id="TIGR03561">
    <property type="entry name" value="organ_hyd_perox"/>
    <property type="match status" value="1"/>
</dbReference>
<evidence type="ECO:0000313" key="3">
    <source>
        <dbReference type="Proteomes" id="UP000245771"/>
    </source>
</evidence>
<dbReference type="InterPro" id="IPR019953">
    <property type="entry name" value="OHR"/>
</dbReference>
<accession>A0A316V771</accession>
<dbReference type="GeneID" id="37020828"/>
<dbReference type="PANTHER" id="PTHR33797">
    <property type="entry name" value="ORGANIC HYDROPEROXIDE RESISTANCE PROTEIN-LIKE"/>
    <property type="match status" value="1"/>
</dbReference>
<dbReference type="Gene3D" id="2.20.25.10">
    <property type="match status" value="1"/>
</dbReference>
<dbReference type="InterPro" id="IPR015946">
    <property type="entry name" value="KH_dom-like_a/b"/>
</dbReference>
<proteinExistence type="inferred from homology"/>
<protein>
    <submittedName>
        <fullName evidence="2">OsmC-like protein</fullName>
    </submittedName>
</protein>